<feature type="compositionally biased region" description="Basic and acidic residues" evidence="1">
    <location>
        <begin position="117"/>
        <end position="137"/>
    </location>
</feature>
<evidence type="ECO:0000256" key="1">
    <source>
        <dbReference type="SAM" id="MobiDB-lite"/>
    </source>
</evidence>
<keyword evidence="4" id="KW-1185">Reference proteome</keyword>
<evidence type="ECO:0008006" key="5">
    <source>
        <dbReference type="Google" id="ProtNLM"/>
    </source>
</evidence>
<feature type="region of interest" description="Disordered" evidence="1">
    <location>
        <begin position="87"/>
        <end position="161"/>
    </location>
</feature>
<dbReference type="RefSeq" id="WP_264367802.1">
    <property type="nucleotide sequence ID" value="NZ_JAPCIO010000001.1"/>
</dbReference>
<feature type="compositionally biased region" description="Low complexity" evidence="1">
    <location>
        <begin position="87"/>
        <end position="116"/>
    </location>
</feature>
<keyword evidence="2" id="KW-0472">Membrane</keyword>
<name>A0ABT3EE75_9FLAO</name>
<accession>A0ABT3EE75</accession>
<gene>
    <name evidence="3" type="ORF">OJ995_01400</name>
</gene>
<feature type="transmembrane region" description="Helical" evidence="2">
    <location>
        <begin position="43"/>
        <end position="65"/>
    </location>
</feature>
<keyword evidence="2" id="KW-0812">Transmembrane</keyword>
<dbReference type="EMBL" id="JAPCIO010000001">
    <property type="protein sequence ID" value="MCW1146875.1"/>
    <property type="molecule type" value="Genomic_DNA"/>
</dbReference>
<sequence>MKDQKNIERLFQEKFKDFEATPPQGSWDTIASRLNEKKKKKRVVPFWFQLSGIAASLFIIGTLIWNFQSTENTSPFNTTNQTVVGVENENNDSQNSNLNSQDNNALNTNVNNQNVSTEEKKNTTESKSSKFDSDLIHSKKSNNRVVSNENKNIRSKEKNNKTNRSIISDTKKNKTGIRYNNNTKESNSIIVANSKKSKAKRNKTKYETLISNEDILLLSDDKNNNTNNWVGTKNSKKKSNQNEKINAEKIDSFFDKNQTDTNFVNTINDTEKKSTDTINVIVVSSESVINNDSTLVAEVSPEINPLEELLKEKEAGKNEDEKEKEKRSRWAVSTNASPVYFNSIAEGSSLDSRFNANQKEYNNTVSYGVGVNYAINNKLTLKTGVNNLSLDYNTSDISFYQATTTKPIQNVATNARGKMINIESKLEDNGTFISVSGNLLNKFDGAINQQISYVEVPLELGYKILDRKFGIEIIGGLSTLILNDNSVSIVSNGQEMTIGEANNLNNIHFSSNVGLGFKYNFWKSFNANFQPMFKYQINTFSENSGNFKPYFIGLYTGVSFSF</sequence>
<organism evidence="3 4">
    <name type="scientific">Flavobacterium lacisediminis</name>
    <dbReference type="NCBI Taxonomy" id="2989705"/>
    <lineage>
        <taxon>Bacteria</taxon>
        <taxon>Pseudomonadati</taxon>
        <taxon>Bacteroidota</taxon>
        <taxon>Flavobacteriia</taxon>
        <taxon>Flavobacteriales</taxon>
        <taxon>Flavobacteriaceae</taxon>
        <taxon>Flavobacterium</taxon>
    </lineage>
</organism>
<keyword evidence="2" id="KW-1133">Transmembrane helix</keyword>
<evidence type="ECO:0000313" key="3">
    <source>
        <dbReference type="EMBL" id="MCW1146875.1"/>
    </source>
</evidence>
<evidence type="ECO:0000256" key="2">
    <source>
        <dbReference type="SAM" id="Phobius"/>
    </source>
</evidence>
<protein>
    <recommendedName>
        <fullName evidence="5">Outer membrane protein beta-barrel domain-containing protein</fullName>
    </recommendedName>
</protein>
<proteinExistence type="predicted"/>
<feature type="compositionally biased region" description="Basic and acidic residues" evidence="1">
    <location>
        <begin position="151"/>
        <end position="160"/>
    </location>
</feature>
<dbReference type="Proteomes" id="UP001165677">
    <property type="component" value="Unassembled WGS sequence"/>
</dbReference>
<evidence type="ECO:0000313" key="4">
    <source>
        <dbReference type="Proteomes" id="UP001165677"/>
    </source>
</evidence>
<reference evidence="3" key="1">
    <citation type="submission" date="2022-10" db="EMBL/GenBank/DDBJ databases">
        <title>Flavobacterium sp. nov., a bacterium isolated from lake sediment.</title>
        <authorList>
            <person name="Qu J.-H."/>
        </authorList>
    </citation>
    <scope>NUCLEOTIDE SEQUENCE</scope>
    <source>
        <strain evidence="3">TH16-21</strain>
    </source>
</reference>
<comment type="caution">
    <text evidence="3">The sequence shown here is derived from an EMBL/GenBank/DDBJ whole genome shotgun (WGS) entry which is preliminary data.</text>
</comment>